<dbReference type="SUPFAM" id="SSF51412">
    <property type="entry name" value="Inosine monophosphate dehydrogenase (IMPDH)"/>
    <property type="match status" value="1"/>
</dbReference>
<accession>F2BCL3</accession>
<proteinExistence type="inferred from homology"/>
<dbReference type="STRING" id="267212.GCA_001063965_01648"/>
<dbReference type="PANTHER" id="PTHR42747">
    <property type="entry name" value="NITRONATE MONOOXYGENASE-RELATED"/>
    <property type="match status" value="1"/>
</dbReference>
<dbReference type="Proteomes" id="UP000004105">
    <property type="component" value="Unassembled WGS sequence"/>
</dbReference>
<comment type="catalytic activity">
    <reaction evidence="10">
        <text>3 propionate 3-nitronate + 3 O2 + H2O = 3 3-oxopropanoate + 2 nitrate + nitrite + H2O2 + 3 H(+)</text>
        <dbReference type="Rhea" id="RHEA:57332"/>
        <dbReference type="ChEBI" id="CHEBI:15377"/>
        <dbReference type="ChEBI" id="CHEBI:15378"/>
        <dbReference type="ChEBI" id="CHEBI:15379"/>
        <dbReference type="ChEBI" id="CHEBI:16240"/>
        <dbReference type="ChEBI" id="CHEBI:16301"/>
        <dbReference type="ChEBI" id="CHEBI:17632"/>
        <dbReference type="ChEBI" id="CHEBI:33190"/>
        <dbReference type="ChEBI" id="CHEBI:136067"/>
    </reaction>
</comment>
<keyword evidence="7 12" id="KW-0560">Oxidoreductase</keyword>
<evidence type="ECO:0000313" key="12">
    <source>
        <dbReference type="EMBL" id="EGF10830.1"/>
    </source>
</evidence>
<dbReference type="CDD" id="cd04730">
    <property type="entry name" value="NPD_like"/>
    <property type="match status" value="1"/>
</dbReference>
<dbReference type="HOGENOM" id="CLU_038732_5_0_4"/>
<evidence type="ECO:0000256" key="2">
    <source>
        <dbReference type="ARBA" id="ARBA00009881"/>
    </source>
</evidence>
<evidence type="ECO:0000256" key="3">
    <source>
        <dbReference type="ARBA" id="ARBA00022575"/>
    </source>
</evidence>
<evidence type="ECO:0000256" key="8">
    <source>
        <dbReference type="ARBA" id="ARBA00023033"/>
    </source>
</evidence>
<evidence type="ECO:0000256" key="1">
    <source>
        <dbReference type="ARBA" id="ARBA00001917"/>
    </source>
</evidence>
<comment type="similarity">
    <text evidence="2">Belongs to the nitronate monooxygenase family. NMO class I subfamily.</text>
</comment>
<gene>
    <name evidence="12" type="primary">ncd-2</name>
    <name evidence="12" type="ORF">HMPREF9123_1501</name>
</gene>
<dbReference type="GO" id="GO:0018580">
    <property type="term" value="F:nitronate monooxygenase activity"/>
    <property type="evidence" value="ECO:0007669"/>
    <property type="project" value="InterPro"/>
</dbReference>
<dbReference type="AlphaFoldDB" id="F2BCL3"/>
<organism evidence="12 13">
    <name type="scientific">Neisseria bacilliformis ATCC BAA-1200</name>
    <dbReference type="NCBI Taxonomy" id="888742"/>
    <lineage>
        <taxon>Bacteria</taxon>
        <taxon>Pseudomonadati</taxon>
        <taxon>Pseudomonadota</taxon>
        <taxon>Betaproteobacteria</taxon>
        <taxon>Neisseriales</taxon>
        <taxon>Neisseriaceae</taxon>
        <taxon>Neisseria</taxon>
    </lineage>
</organism>
<dbReference type="PANTHER" id="PTHR42747:SF3">
    <property type="entry name" value="NITRONATE MONOOXYGENASE-RELATED"/>
    <property type="match status" value="1"/>
</dbReference>
<evidence type="ECO:0000313" key="13">
    <source>
        <dbReference type="Proteomes" id="UP000004105"/>
    </source>
</evidence>
<keyword evidence="4" id="KW-0285">Flavoprotein</keyword>
<evidence type="ECO:0000256" key="10">
    <source>
        <dbReference type="ARBA" id="ARBA00049401"/>
    </source>
</evidence>
<keyword evidence="13" id="KW-1185">Reference proteome</keyword>
<dbReference type="OrthoDB" id="9778912at2"/>
<evidence type="ECO:0000256" key="9">
    <source>
        <dbReference type="ARBA" id="ARBA00031155"/>
    </source>
</evidence>
<dbReference type="Gene3D" id="3.20.20.70">
    <property type="entry name" value="Aldolase class I"/>
    <property type="match status" value="1"/>
</dbReference>
<keyword evidence="12" id="KW-0223">Dioxygenase</keyword>
<dbReference type="Pfam" id="PF03060">
    <property type="entry name" value="NMO"/>
    <property type="match status" value="1"/>
</dbReference>
<dbReference type="InterPro" id="IPR013785">
    <property type="entry name" value="Aldolase_TIM"/>
</dbReference>
<evidence type="ECO:0000256" key="5">
    <source>
        <dbReference type="ARBA" id="ARBA00022643"/>
    </source>
</evidence>
<reference evidence="12 13" key="1">
    <citation type="submission" date="2011-02" db="EMBL/GenBank/DDBJ databases">
        <authorList>
            <person name="Muzny D."/>
            <person name="Qin X."/>
            <person name="Deng J."/>
            <person name="Jiang H."/>
            <person name="Liu Y."/>
            <person name="Qu J."/>
            <person name="Song X.-Z."/>
            <person name="Zhang L."/>
            <person name="Thornton R."/>
            <person name="Coyle M."/>
            <person name="Francisco L."/>
            <person name="Jackson L."/>
            <person name="Javaid M."/>
            <person name="Korchina V."/>
            <person name="Kovar C."/>
            <person name="Mata R."/>
            <person name="Mathew T."/>
            <person name="Ngo R."/>
            <person name="Nguyen L."/>
            <person name="Nguyen N."/>
            <person name="Okwuonu G."/>
            <person name="Ongeri F."/>
            <person name="Pham C."/>
            <person name="Simmons D."/>
            <person name="Wilczek-Boney K."/>
            <person name="Hale W."/>
            <person name="Jakkamsetti A."/>
            <person name="Pham P."/>
            <person name="Ruth R."/>
            <person name="San Lucas F."/>
            <person name="Warren J."/>
            <person name="Zhang J."/>
            <person name="Zhao Z."/>
            <person name="Zhou C."/>
            <person name="Zhu D."/>
            <person name="Lee S."/>
            <person name="Bess C."/>
            <person name="Blankenburg K."/>
            <person name="Forbes L."/>
            <person name="Fu Q."/>
            <person name="Gubbala S."/>
            <person name="Hirani K."/>
            <person name="Jayaseelan J.C."/>
            <person name="Lara F."/>
            <person name="Munidasa M."/>
            <person name="Palculict T."/>
            <person name="Patil S."/>
            <person name="Pu L.-L."/>
            <person name="Saada N."/>
            <person name="Tang L."/>
            <person name="Weissenberger G."/>
            <person name="Zhu Y."/>
            <person name="Hemphill L."/>
            <person name="Shang Y."/>
            <person name="Youmans B."/>
            <person name="Ayvaz T."/>
            <person name="Ross M."/>
            <person name="Santibanez J."/>
            <person name="Aqrawi P."/>
            <person name="Gross S."/>
            <person name="Joshi V."/>
            <person name="Fowler G."/>
            <person name="Nazareth L."/>
            <person name="Reid J."/>
            <person name="Worley K."/>
            <person name="Petrosino J."/>
            <person name="Highlander S."/>
            <person name="Gibbs R."/>
        </authorList>
    </citation>
    <scope>NUCLEOTIDE SEQUENCE [LARGE SCALE GENOMIC DNA]</scope>
    <source>
        <strain evidence="12 13">ATCC BAA-1200</strain>
    </source>
</reference>
<dbReference type="GO" id="GO:0009636">
    <property type="term" value="P:response to toxic substance"/>
    <property type="evidence" value="ECO:0007669"/>
    <property type="project" value="UniProtKB-KW"/>
</dbReference>
<dbReference type="RefSeq" id="WP_007342509.1">
    <property type="nucleotide sequence ID" value="NZ_GL878494.1"/>
</dbReference>
<keyword evidence="3" id="KW-0216">Detoxification</keyword>
<dbReference type="GO" id="GO:0051213">
    <property type="term" value="F:dioxygenase activity"/>
    <property type="evidence" value="ECO:0007669"/>
    <property type="project" value="UniProtKB-KW"/>
</dbReference>
<sequence length="346" mass="36318">MSRVLPALPYPIIQAPMAFAHDTALPLAVCRAGGLGSLACAAYAPDALEAALRDMNAQAQGRPYNANFFAHRTPQADETQRQAWHDALRPFFDEFGLNADNIPAGSGRQPFDETALHLVERYRPSVVSFHFGLPDDAALARVKQTGAEVWASATTVAEARYLEARGADAVIAQGWEAGGHRGWFLTQDWNSQSGIFALLAAITRAVRLPVIAAGGIADAAAVRAAMALGAAAVQVGTAFLLADEALTRPAHRAALQSAQPEDTALTNLFSGGAARGITNRFMRETRAMHPAALPFPLAGAAANALRAAAEAQGSFDFTPFWAGQNAARCRPGSAAQIVARLAAGLA</sequence>
<dbReference type="InterPro" id="IPR004136">
    <property type="entry name" value="NMO"/>
</dbReference>
<dbReference type="EMBL" id="AFAY01000030">
    <property type="protein sequence ID" value="EGF10830.1"/>
    <property type="molecule type" value="Genomic_DNA"/>
</dbReference>
<evidence type="ECO:0000256" key="11">
    <source>
        <dbReference type="ARBA" id="ARBA00067136"/>
    </source>
</evidence>
<comment type="caution">
    <text evidence="12">The sequence shown here is derived from an EMBL/GenBank/DDBJ whole genome shotgun (WGS) entry which is preliminary data.</text>
</comment>
<keyword evidence="6" id="KW-0547">Nucleotide-binding</keyword>
<name>F2BCL3_9NEIS</name>
<keyword evidence="8" id="KW-0503">Monooxygenase</keyword>
<evidence type="ECO:0000256" key="4">
    <source>
        <dbReference type="ARBA" id="ARBA00022630"/>
    </source>
</evidence>
<keyword evidence="5" id="KW-0288">FMN</keyword>
<comment type="cofactor">
    <cofactor evidence="1">
        <name>FMN</name>
        <dbReference type="ChEBI" id="CHEBI:58210"/>
    </cofactor>
</comment>
<dbReference type="FunFam" id="3.20.20.70:FF:000154">
    <property type="entry name" value="Probable nitronate monooxygenase"/>
    <property type="match status" value="1"/>
</dbReference>
<dbReference type="GO" id="GO:0000166">
    <property type="term" value="F:nucleotide binding"/>
    <property type="evidence" value="ECO:0007669"/>
    <property type="project" value="UniProtKB-KW"/>
</dbReference>
<evidence type="ECO:0000256" key="7">
    <source>
        <dbReference type="ARBA" id="ARBA00023002"/>
    </source>
</evidence>
<evidence type="ECO:0000256" key="6">
    <source>
        <dbReference type="ARBA" id="ARBA00022741"/>
    </source>
</evidence>
<protein>
    <recommendedName>
        <fullName evidence="11">Nitronate monooxygenase</fullName>
    </recommendedName>
    <alternativeName>
        <fullName evidence="9">Propionate 3-nitronate monooxygenase</fullName>
    </alternativeName>
</protein>